<dbReference type="Proteomes" id="UP001234297">
    <property type="component" value="Chromosome 3"/>
</dbReference>
<name>A0ACC2LPD6_PERAE</name>
<reference evidence="1 2" key="1">
    <citation type="journal article" date="2022" name="Hortic Res">
        <title>A haplotype resolved chromosomal level avocado genome allows analysis of novel avocado genes.</title>
        <authorList>
            <person name="Nath O."/>
            <person name="Fletcher S.J."/>
            <person name="Hayward A."/>
            <person name="Shaw L.M."/>
            <person name="Masouleh A.K."/>
            <person name="Furtado A."/>
            <person name="Henry R.J."/>
            <person name="Mitter N."/>
        </authorList>
    </citation>
    <scope>NUCLEOTIDE SEQUENCE [LARGE SCALE GENOMIC DNA]</scope>
    <source>
        <strain evidence="2">cv. Hass</strain>
    </source>
</reference>
<gene>
    <name evidence="1" type="ORF">MRB53_009204</name>
</gene>
<keyword evidence="2" id="KW-1185">Reference proteome</keyword>
<evidence type="ECO:0000313" key="1">
    <source>
        <dbReference type="EMBL" id="KAJ8634937.1"/>
    </source>
</evidence>
<proteinExistence type="predicted"/>
<comment type="caution">
    <text evidence="1">The sequence shown here is derived from an EMBL/GenBank/DDBJ whole genome shotgun (WGS) entry which is preliminary data.</text>
</comment>
<sequence>MAPKSGRGKSNKGKGDKKKKAEKVVPSVLDITVHTPYDSQVILKGISTDKILDVRRLLAVNAETCHLTNYSLSHEGRGQRLNDAVEIISLKPCILKIVEEDYSEEDQAKAHVRRLLDIVSCTTCFGKPSSGRSESPTPSSSPAKSKNKISSRPSSPSDDEISPISEQFGMAAIQPQPKLSSFYDFFSFSHLTSPLIFVRRCDRRNGEERGAGDHFEMEVKICNGKLVNIVASVEGFYSVGKQFIRSHSLVNLLQQLSSAFANAYDSLMKAFVEHNKFGNLPYGFRANTWLVTPMVADCPSKFPSPPTEDEKWGGNGGGQGCNGKYDYKPWAAEFSILARMPCQTEEQRQIRDRKAFLLHSLFVDVSVLKAVSAVRRIMDGDIDINKNLSSISSDSLLHEEQVGDLSIKVKKDEADASIKSVARIDCSQTTGMSAKEVKKRNLLKGITADESVTIHDNSTLGVVIVRHCGYTAIVNVSGDVKKGSNSTQDIDIEDQPDGGANALNVNSLRVLLHKSCKAESSVGGQQSPSLSDDLKAARSLVRKVFTDSLTQLQESPGISERSIRWELGSCWVQHLKKQETSTSNNSKDILEDDKLEPAVKGLGKQFEMLKKIKKKKDTRSEESKVEKDPSSINSRDIKEMADSVELKNGECDSEGSLEKLLPKAAFMHLKESGMGLHEKSMDELLKMVHKYYDDVALPKLVADFGSLELSPVDGRTLTDFMHTRGLKMHSLGHVVELAEKLPHIQSLCVHEMVTRAFKHILQAVIATVGNVADLSAAIASCLNILLGSLTKENCNRELIDDHALKLKWLETFLLKRFGWRLKDEFQHLRKFAILRGLCHKVGLELAAKDYDMHGPNPFKKSDIISMVPVYKHVACSSADGRNLLESSKTALDKGKLDDAVIHGTKALSKMIAVCGPYHRMTASAYSLLAVVLYHTGDFNQATIYQQKALDINERELGLDHPDTMKSYGDLSVFYYRLQHTELALKYVNRALYLLHFTCGLSHPNTAATYINVAMMEEGLGNVHVALRYLHEALKCNKRLLGADHIQTAASYHAIAIALSLMDAYSLSVQHEKTTLQILQAKLGSEDLRTQDAAAWLEYFESKALEQLEAARTGTPKPDASIASKGHLSVSDLLDYINPDQYAKGRDAQKRRRAKISDCSGPEQPDANDIQQGVSLTTEHTASQDSKDEESLKDSRPEKLKGSDDTSSHEPAAAVDAVLSEDTSDEGWQEANSRRRHGNAGGLKFSRRRPTLEKLKINRAEAAEPSEFRDFNYRRKVISSPQKANFGPPRILSTELASGKILRASSFNGGEGPNKLQAKKPDANGQSKQSPKVTPMCKIVSTPTTLGSMASKSLTYKEVAVAPPGTLKPTLDNVDEKIKEIFDTNLCSDSLKKPEEDKSGVEVTPQEEKQEEKTTTDADEKQSPLSTVESPLSSDGEKTASESDDVMSPSEDKRATETNGSKLSAAAQPFNPGDLSLMTHYFHYMAVAGLYDMRVNHGTVPSQPVGIHTHAVASRVPCGPRSPLYYRSGHTFRMKQGYLNGQNVNPPRIMNPHAAEFVPTKAWRQDPGSKNLAADVQCHESTDSSKQTEPLAIETNESTAILEDKIHDDKTVTESRDSKRKKRSNELEREELAKQILLSFIVKSVQDNIDPSNERKAQVSNHSEPIYRDSAIIKVIDGDDSKSESGSQFAGHEVLKKVDVNKNKIRDEEGFTLVGPRRRNKQQINNSVNGLCTQQSICTSVN</sequence>
<accession>A0ACC2LPD6</accession>
<evidence type="ECO:0000313" key="2">
    <source>
        <dbReference type="Proteomes" id="UP001234297"/>
    </source>
</evidence>
<organism evidence="1 2">
    <name type="scientific">Persea americana</name>
    <name type="common">Avocado</name>
    <dbReference type="NCBI Taxonomy" id="3435"/>
    <lineage>
        <taxon>Eukaryota</taxon>
        <taxon>Viridiplantae</taxon>
        <taxon>Streptophyta</taxon>
        <taxon>Embryophyta</taxon>
        <taxon>Tracheophyta</taxon>
        <taxon>Spermatophyta</taxon>
        <taxon>Magnoliopsida</taxon>
        <taxon>Magnoliidae</taxon>
        <taxon>Laurales</taxon>
        <taxon>Lauraceae</taxon>
        <taxon>Persea</taxon>
    </lineage>
</organism>
<dbReference type="EMBL" id="CM056811">
    <property type="protein sequence ID" value="KAJ8634937.1"/>
    <property type="molecule type" value="Genomic_DNA"/>
</dbReference>
<protein>
    <submittedName>
        <fullName evidence="1">Uncharacterized protein</fullName>
    </submittedName>
</protein>